<organism evidence="1">
    <name type="scientific">bioreactor metagenome</name>
    <dbReference type="NCBI Taxonomy" id="1076179"/>
    <lineage>
        <taxon>unclassified sequences</taxon>
        <taxon>metagenomes</taxon>
        <taxon>ecological metagenomes</taxon>
    </lineage>
</organism>
<accession>A0A645HKE2</accession>
<proteinExistence type="predicted"/>
<dbReference type="EMBL" id="VSSQ01095333">
    <property type="protein sequence ID" value="MPN39485.1"/>
    <property type="molecule type" value="Genomic_DNA"/>
</dbReference>
<dbReference type="AlphaFoldDB" id="A0A645HKE2"/>
<comment type="caution">
    <text evidence="1">The sequence shown here is derived from an EMBL/GenBank/DDBJ whole genome shotgun (WGS) entry which is preliminary data.</text>
</comment>
<gene>
    <name evidence="1" type="ORF">SDC9_187013</name>
</gene>
<sequence length="109" mass="12313">MKLLNGCDRFFTVVAGGFAHVAHILELNLHAGDIVPFHAFLRNIFGRVFAVDQSQRLFAGYAVLIQLEAKLFRKINLPLKQANSSPGGRTVKLRRFIQLQEAEFHEPLL</sequence>
<protein>
    <submittedName>
        <fullName evidence="1">Uncharacterized protein</fullName>
    </submittedName>
</protein>
<evidence type="ECO:0000313" key="1">
    <source>
        <dbReference type="EMBL" id="MPN39485.1"/>
    </source>
</evidence>
<name>A0A645HKE2_9ZZZZ</name>
<reference evidence="1" key="1">
    <citation type="submission" date="2019-08" db="EMBL/GenBank/DDBJ databases">
        <authorList>
            <person name="Kucharzyk K."/>
            <person name="Murdoch R.W."/>
            <person name="Higgins S."/>
            <person name="Loffler F."/>
        </authorList>
    </citation>
    <scope>NUCLEOTIDE SEQUENCE</scope>
</reference>